<evidence type="ECO:0000256" key="2">
    <source>
        <dbReference type="ARBA" id="ARBA00022448"/>
    </source>
</evidence>
<dbReference type="Gene3D" id="3.40.50.300">
    <property type="entry name" value="P-loop containing nucleotide triphosphate hydrolases"/>
    <property type="match status" value="2"/>
</dbReference>
<dbReference type="InterPro" id="IPR017871">
    <property type="entry name" value="ABC_transporter-like_CS"/>
</dbReference>
<comment type="subcellular location">
    <subcellularLocation>
        <location evidence="1">Cell membrane</location>
        <topology evidence="1">Peripheral membrane protein</topology>
    </subcellularLocation>
</comment>
<dbReference type="SMART" id="SM00382">
    <property type="entry name" value="AAA"/>
    <property type="match status" value="1"/>
</dbReference>
<dbReference type="PROSITE" id="PS50893">
    <property type="entry name" value="ABC_TRANSPORTER_2"/>
    <property type="match status" value="2"/>
</dbReference>
<keyword evidence="2" id="KW-0813">Transport</keyword>
<dbReference type="GO" id="GO:0005524">
    <property type="term" value="F:ATP binding"/>
    <property type="evidence" value="ECO:0007669"/>
    <property type="project" value="UniProtKB-KW"/>
</dbReference>
<sequence length="501" mass="54749">MRSSSDSHDSLAIDMIGITKRFGGVIANDAIDFRVRTGEIHALLGENGAGKTTLMNILCGLFEPDQGEIRVQGKPVKFHSARDAIACGIGMVHQHFKLVESFTVAENIVLGQSSSVLQASAKQLYPRLQRLADDYGLKVNPPAQIWQLSVGEQQRVEILKALYREANILIFDEPTAVLTPQEAQDLMVILRNLAAQGTSIVFISHKLNEVMAVCDRVTVLRDGQAVATIATQDCTEHQLAQLMVGRDINSTQKLPRSTSSTPGLALKNLWVMSDRGFPALKGIDLAIEQGEIVGIVGVDGNGQRELEEAIIGLRLLKQGEIWMSGNLAHIPSDRYSMGLLTDFSIAENLVLKDVQSPSFQQKGLLHWRLIFNYATDLVQRFLIRASSVKMQVGKLSGGNAQKVVFARELSRDHQVLLAAQPTRGLDIGATEFVHAQLLARREAGVAVLLISTELDEILKLSDRIAVLYEGEIIAVIDDKNVNLHDLGLLMAGKKGGNFAES</sequence>
<evidence type="ECO:0000256" key="6">
    <source>
        <dbReference type="ARBA" id="ARBA00022840"/>
    </source>
</evidence>
<dbReference type="CDD" id="cd03215">
    <property type="entry name" value="ABC_Carb_Monos_II"/>
    <property type="match status" value="1"/>
</dbReference>
<dbReference type="Pfam" id="PF00005">
    <property type="entry name" value="ABC_tran"/>
    <property type="match status" value="2"/>
</dbReference>
<dbReference type="SUPFAM" id="SSF52540">
    <property type="entry name" value="P-loop containing nucleoside triphosphate hydrolases"/>
    <property type="match status" value="2"/>
</dbReference>
<dbReference type="CDD" id="cd03216">
    <property type="entry name" value="ABC_Carb_Monos_I"/>
    <property type="match status" value="1"/>
</dbReference>
<keyword evidence="5" id="KW-0547">Nucleotide-binding</keyword>
<dbReference type="PROSITE" id="PS00211">
    <property type="entry name" value="ABC_TRANSPORTER_1"/>
    <property type="match status" value="2"/>
</dbReference>
<geneLocation type="plasmid" evidence="10">
    <name>plasmid2</name>
</geneLocation>
<dbReference type="FunFam" id="3.40.50.300:FF:000127">
    <property type="entry name" value="Ribose import ATP-binding protein RbsA"/>
    <property type="match status" value="1"/>
</dbReference>
<dbReference type="PANTHER" id="PTHR43790:SF4">
    <property type="entry name" value="GUANOSINE IMPORT ATP-BINDING PROTEIN NUPO"/>
    <property type="match status" value="1"/>
</dbReference>
<evidence type="ECO:0000256" key="3">
    <source>
        <dbReference type="ARBA" id="ARBA00022475"/>
    </source>
</evidence>
<dbReference type="GO" id="GO:0016887">
    <property type="term" value="F:ATP hydrolysis activity"/>
    <property type="evidence" value="ECO:0007669"/>
    <property type="project" value="InterPro"/>
</dbReference>
<keyword evidence="8" id="KW-0472">Membrane</keyword>
<dbReference type="EMBL" id="AP018205">
    <property type="protein sequence ID" value="BAY59664.1"/>
    <property type="molecule type" value="Genomic_DNA"/>
</dbReference>
<dbReference type="InterPro" id="IPR003593">
    <property type="entry name" value="AAA+_ATPase"/>
</dbReference>
<dbReference type="AlphaFoldDB" id="A0A1Z4JSH9"/>
<proteinExistence type="predicted"/>
<dbReference type="InterPro" id="IPR003439">
    <property type="entry name" value="ABC_transporter-like_ATP-bd"/>
</dbReference>
<evidence type="ECO:0000313" key="11">
    <source>
        <dbReference type="Proteomes" id="UP000217895"/>
    </source>
</evidence>
<evidence type="ECO:0000256" key="7">
    <source>
        <dbReference type="ARBA" id="ARBA00022967"/>
    </source>
</evidence>
<dbReference type="PANTHER" id="PTHR43790">
    <property type="entry name" value="CARBOHYDRATE TRANSPORT ATP-BINDING PROTEIN MG119-RELATED"/>
    <property type="match status" value="1"/>
</dbReference>
<protein>
    <submittedName>
        <fullName evidence="10">Sugar ABC transporter ATP-binding protein</fullName>
    </submittedName>
</protein>
<gene>
    <name evidence="10" type="ORF">NIES2135_65410</name>
</gene>
<keyword evidence="10" id="KW-0614">Plasmid</keyword>
<organism evidence="10 11">
    <name type="scientific">Leptolyngbya boryana NIES-2135</name>
    <dbReference type="NCBI Taxonomy" id="1973484"/>
    <lineage>
        <taxon>Bacteria</taxon>
        <taxon>Bacillati</taxon>
        <taxon>Cyanobacteriota</taxon>
        <taxon>Cyanophyceae</taxon>
        <taxon>Leptolyngbyales</taxon>
        <taxon>Leptolyngbyaceae</taxon>
        <taxon>Leptolyngbya group</taxon>
        <taxon>Leptolyngbya</taxon>
    </lineage>
</organism>
<evidence type="ECO:0000313" key="10">
    <source>
        <dbReference type="EMBL" id="BAY59664.1"/>
    </source>
</evidence>
<keyword evidence="4" id="KW-0677">Repeat</keyword>
<evidence type="ECO:0000259" key="9">
    <source>
        <dbReference type="PROSITE" id="PS50893"/>
    </source>
</evidence>
<keyword evidence="3" id="KW-1003">Cell membrane</keyword>
<feature type="domain" description="ABC transporter" evidence="9">
    <location>
        <begin position="13"/>
        <end position="247"/>
    </location>
</feature>
<evidence type="ECO:0000256" key="5">
    <source>
        <dbReference type="ARBA" id="ARBA00022741"/>
    </source>
</evidence>
<evidence type="ECO:0000256" key="4">
    <source>
        <dbReference type="ARBA" id="ARBA00022737"/>
    </source>
</evidence>
<dbReference type="InterPro" id="IPR027417">
    <property type="entry name" value="P-loop_NTPase"/>
</dbReference>
<dbReference type="InterPro" id="IPR050107">
    <property type="entry name" value="ABC_carbohydrate_import_ATPase"/>
</dbReference>
<keyword evidence="11" id="KW-1185">Reference proteome</keyword>
<evidence type="ECO:0000256" key="8">
    <source>
        <dbReference type="ARBA" id="ARBA00023136"/>
    </source>
</evidence>
<dbReference type="GO" id="GO:0005886">
    <property type="term" value="C:plasma membrane"/>
    <property type="evidence" value="ECO:0007669"/>
    <property type="project" value="UniProtKB-SubCell"/>
</dbReference>
<keyword evidence="7" id="KW-1278">Translocase</keyword>
<feature type="domain" description="ABC transporter" evidence="9">
    <location>
        <begin position="264"/>
        <end position="494"/>
    </location>
</feature>
<reference evidence="10 11" key="1">
    <citation type="submission" date="2017-06" db="EMBL/GenBank/DDBJ databases">
        <title>Genome sequencing of cyanobaciteial culture collection at National Institute for Environmental Studies (NIES).</title>
        <authorList>
            <person name="Hirose Y."/>
            <person name="Shimura Y."/>
            <person name="Fujisawa T."/>
            <person name="Nakamura Y."/>
            <person name="Kawachi M."/>
        </authorList>
    </citation>
    <scope>NUCLEOTIDE SEQUENCE [LARGE SCALE GENOMIC DNA]</scope>
    <source>
        <strain evidence="10 11">NIES-2135</strain>
        <plasmid evidence="11">Plasmid Plasmid2 dna</plasmid>
    </source>
</reference>
<keyword evidence="6 10" id="KW-0067">ATP-binding</keyword>
<dbReference type="Proteomes" id="UP000217895">
    <property type="component" value="Plasmid Plasmid2 dna"/>
</dbReference>
<accession>A0A1Z4JSH9</accession>
<name>A0A1Z4JSH9_LEPBY</name>
<evidence type="ECO:0000256" key="1">
    <source>
        <dbReference type="ARBA" id="ARBA00004202"/>
    </source>
</evidence>